<dbReference type="InterPro" id="IPR007533">
    <property type="entry name" value="Cyt_c_oxidase_assmbl_CtaG"/>
</dbReference>
<evidence type="ECO:0000256" key="12">
    <source>
        <dbReference type="SAM" id="Phobius"/>
    </source>
</evidence>
<feature type="region of interest" description="Disordered" evidence="11">
    <location>
        <begin position="1"/>
        <end position="22"/>
    </location>
</feature>
<comment type="function">
    <text evidence="1 10">Exerts its effect at some terminal stage of cytochrome c oxidase synthesis, probably by being involved in the insertion of the copper B into subunit I.</text>
</comment>
<comment type="similarity">
    <text evidence="3 10">Belongs to the COX11/CtaG family.</text>
</comment>
<comment type="subcellular location">
    <subcellularLocation>
        <location evidence="2 10">Cell inner membrane</location>
        <topology evidence="2 10">Single-pass type II membrane protein</topology>
        <orientation evidence="2 10">Periplasmic side</orientation>
    </subcellularLocation>
</comment>
<keyword evidence="9 10" id="KW-0472">Membrane</keyword>
<comment type="caution">
    <text evidence="13">The sequence shown here is derived from an EMBL/GenBank/DDBJ whole genome shotgun (WGS) entry which is preliminary data.</text>
</comment>
<dbReference type="HAMAP" id="MF_00155">
    <property type="entry name" value="CtaG"/>
    <property type="match status" value="1"/>
</dbReference>
<dbReference type="FunFam" id="2.60.370.10:FF:000001">
    <property type="entry name" value="COX11 cytochrome c oxidase assembly homolog"/>
    <property type="match status" value="1"/>
</dbReference>
<sequence>MHAPLPSPHDPPPTSGPRGSTTRRDIGVALACGVFVGLMVGAAYASVPLYNWFCRVTGFGGTTQVAAAAPAETLDRRITVRFDANISRGLPWKFEPEQTSIDVRLGEVVTVYYTVTNLAARETVGTASYNVAPTTVGAYFSKINCFCFTEQRLKAGERREMAVVFFVEPSLARDADQDDLNTITLSYTFYPTREPATASAARSGGS</sequence>
<dbReference type="SUPFAM" id="SSF110111">
    <property type="entry name" value="Ctag/Cox11"/>
    <property type="match status" value="1"/>
</dbReference>
<dbReference type="Proteomes" id="UP000249130">
    <property type="component" value="Unassembled WGS sequence"/>
</dbReference>
<evidence type="ECO:0000256" key="11">
    <source>
        <dbReference type="SAM" id="MobiDB-lite"/>
    </source>
</evidence>
<proteinExistence type="inferred from homology"/>
<keyword evidence="10" id="KW-1003">Cell membrane</keyword>
<dbReference type="InterPro" id="IPR023471">
    <property type="entry name" value="CtaG/Cox11_dom_sf"/>
</dbReference>
<dbReference type="EMBL" id="NPEX01000012">
    <property type="protein sequence ID" value="RAI45586.1"/>
    <property type="molecule type" value="Genomic_DNA"/>
</dbReference>
<dbReference type="PIRSF" id="PIRSF005413">
    <property type="entry name" value="COX11"/>
    <property type="match status" value="1"/>
</dbReference>
<feature type="topological domain" description="Periplasmic" evidence="10">
    <location>
        <begin position="47"/>
        <end position="206"/>
    </location>
</feature>
<keyword evidence="8 10" id="KW-0186">Copper</keyword>
<feature type="compositionally biased region" description="Pro residues" evidence="11">
    <location>
        <begin position="1"/>
        <end position="15"/>
    </location>
</feature>
<dbReference type="Pfam" id="PF04442">
    <property type="entry name" value="CtaG_Cox11"/>
    <property type="match status" value="1"/>
</dbReference>
<keyword evidence="10" id="KW-0997">Cell inner membrane</keyword>
<evidence type="ECO:0000256" key="6">
    <source>
        <dbReference type="ARBA" id="ARBA00022968"/>
    </source>
</evidence>
<evidence type="ECO:0000256" key="8">
    <source>
        <dbReference type="ARBA" id="ARBA00023008"/>
    </source>
</evidence>
<evidence type="ECO:0000313" key="14">
    <source>
        <dbReference type="Proteomes" id="UP000249130"/>
    </source>
</evidence>
<dbReference type="PANTHER" id="PTHR21320:SF3">
    <property type="entry name" value="CYTOCHROME C OXIDASE ASSEMBLY PROTEIN COX11, MITOCHONDRIAL-RELATED"/>
    <property type="match status" value="1"/>
</dbReference>
<keyword evidence="5 10" id="KW-0812">Transmembrane</keyword>
<name>A0A327L5F1_9BRAD</name>
<dbReference type="GO" id="GO:0008535">
    <property type="term" value="P:respiratory chain complex IV assembly"/>
    <property type="evidence" value="ECO:0007669"/>
    <property type="project" value="UniProtKB-UniRule"/>
</dbReference>
<evidence type="ECO:0000256" key="9">
    <source>
        <dbReference type="ARBA" id="ARBA00023136"/>
    </source>
</evidence>
<dbReference type="AlphaFoldDB" id="A0A327L5F1"/>
<feature type="topological domain" description="Cytoplasmic" evidence="10">
    <location>
        <begin position="1"/>
        <end position="23"/>
    </location>
</feature>
<dbReference type="NCBIfam" id="NF003465">
    <property type="entry name" value="PRK05089.1"/>
    <property type="match status" value="1"/>
</dbReference>
<evidence type="ECO:0000256" key="5">
    <source>
        <dbReference type="ARBA" id="ARBA00022692"/>
    </source>
</evidence>
<dbReference type="GO" id="GO:0005507">
    <property type="term" value="F:copper ion binding"/>
    <property type="evidence" value="ECO:0007669"/>
    <property type="project" value="InterPro"/>
</dbReference>
<evidence type="ECO:0000256" key="4">
    <source>
        <dbReference type="ARBA" id="ARBA00015384"/>
    </source>
</evidence>
<evidence type="ECO:0000256" key="2">
    <source>
        <dbReference type="ARBA" id="ARBA00004382"/>
    </source>
</evidence>
<reference evidence="13 14" key="1">
    <citation type="submission" date="2017-07" db="EMBL/GenBank/DDBJ databases">
        <title>Draft Genome Sequences of Select Purple Nonsulfur Bacteria.</title>
        <authorList>
            <person name="Lasarre B."/>
            <person name="Mckinlay J.B."/>
        </authorList>
    </citation>
    <scope>NUCLEOTIDE SEQUENCE [LARGE SCALE GENOMIC DNA]</scope>
    <source>
        <strain evidence="13 14">DSM 5909</strain>
    </source>
</reference>
<dbReference type="PANTHER" id="PTHR21320">
    <property type="entry name" value="CYTOCHROME C OXIDASE ASSEMBLY PROTEIN COX11-RELATED"/>
    <property type="match status" value="1"/>
</dbReference>
<accession>A0A327L5F1</accession>
<organism evidence="13 14">
    <name type="scientific">Rhodoplanes roseus</name>
    <dbReference type="NCBI Taxonomy" id="29409"/>
    <lineage>
        <taxon>Bacteria</taxon>
        <taxon>Pseudomonadati</taxon>
        <taxon>Pseudomonadota</taxon>
        <taxon>Alphaproteobacteria</taxon>
        <taxon>Hyphomicrobiales</taxon>
        <taxon>Nitrobacteraceae</taxon>
        <taxon>Rhodoplanes</taxon>
    </lineage>
</organism>
<dbReference type="GO" id="GO:0005886">
    <property type="term" value="C:plasma membrane"/>
    <property type="evidence" value="ECO:0007669"/>
    <property type="project" value="UniProtKB-SubCell"/>
</dbReference>
<evidence type="ECO:0000256" key="10">
    <source>
        <dbReference type="HAMAP-Rule" id="MF_00155"/>
    </source>
</evidence>
<keyword evidence="7 10" id="KW-1133">Transmembrane helix</keyword>
<dbReference type="OrthoDB" id="9804841at2"/>
<evidence type="ECO:0000256" key="7">
    <source>
        <dbReference type="ARBA" id="ARBA00022989"/>
    </source>
</evidence>
<protein>
    <recommendedName>
        <fullName evidence="4 10">Cytochrome c oxidase assembly protein CtaG</fullName>
    </recommendedName>
</protein>
<keyword evidence="6 10" id="KW-0735">Signal-anchor</keyword>
<evidence type="ECO:0000313" key="13">
    <source>
        <dbReference type="EMBL" id="RAI45586.1"/>
    </source>
</evidence>
<gene>
    <name evidence="10" type="primary">ctaG</name>
    <name evidence="13" type="ORF">CH341_03260</name>
</gene>
<evidence type="ECO:0000256" key="3">
    <source>
        <dbReference type="ARBA" id="ARBA00009620"/>
    </source>
</evidence>
<dbReference type="Gene3D" id="2.60.370.10">
    <property type="entry name" value="Ctag/Cox11"/>
    <property type="match status" value="1"/>
</dbReference>
<keyword evidence="14" id="KW-1185">Reference proteome</keyword>
<feature type="transmembrane region" description="Helical" evidence="12">
    <location>
        <begin position="26"/>
        <end position="47"/>
    </location>
</feature>
<evidence type="ECO:0000256" key="1">
    <source>
        <dbReference type="ARBA" id="ARBA00004007"/>
    </source>
</evidence>